<dbReference type="InterPro" id="IPR007110">
    <property type="entry name" value="Ig-like_dom"/>
</dbReference>
<dbReference type="Proteomes" id="UP000824782">
    <property type="component" value="Unassembled WGS sequence"/>
</dbReference>
<dbReference type="GO" id="GO:0042613">
    <property type="term" value="C:MHC class II protein complex"/>
    <property type="evidence" value="ECO:0007669"/>
    <property type="project" value="UniProtKB-KW"/>
</dbReference>
<keyword evidence="4 13" id="KW-0732">Signal</keyword>
<reference evidence="15" key="1">
    <citation type="thesis" date="2020" institute="ProQuest LLC" country="789 East Eisenhower Parkway, Ann Arbor, MI, USA">
        <title>Comparative Genomics and Chromosome Evolution.</title>
        <authorList>
            <person name="Mudd A.B."/>
        </authorList>
    </citation>
    <scope>NUCLEOTIDE SEQUENCE</scope>
    <source>
        <strain evidence="15">237g6f4</strain>
        <tissue evidence="15">Blood</tissue>
    </source>
</reference>
<evidence type="ECO:0000256" key="2">
    <source>
        <dbReference type="ARBA" id="ARBA00007394"/>
    </source>
</evidence>
<keyword evidence="16" id="KW-1185">Reference proteome</keyword>
<evidence type="ECO:0000256" key="9">
    <source>
        <dbReference type="ARBA" id="ARBA00023157"/>
    </source>
</evidence>
<dbReference type="AlphaFoldDB" id="A0AAV6Z5B2"/>
<sequence>MEMTGRREMYLALVCILCLRVSQAVRVKNVLIQSEFYQNKLPSAEYAFQFDDDEIYNVNYDSKEARWRLAQFGDRAIANTAGAIQNKAVMTQNFQIWTKRANFTASKPVTPMIYVFSEEPVVLNEPNVLICYVKEIFPPVISMSWMKNNQPVTEGVSETDYYVSSDLSYYKFIYLTMIPAEGDFYTCSVEHAGLSTNPTNKIWSPDIPVHMSETSENIVCGLGLAIGIIGIIAGIFLIFKGIRNNRNTGH</sequence>
<feature type="domain" description="Ig-like" evidence="14">
    <location>
        <begin position="111"/>
        <end position="204"/>
    </location>
</feature>
<keyword evidence="8 12" id="KW-0472">Membrane</keyword>
<dbReference type="PROSITE" id="PS50835">
    <property type="entry name" value="IG_LIKE"/>
    <property type="match status" value="1"/>
</dbReference>
<dbReference type="PANTHER" id="PTHR19944:SF86">
    <property type="entry name" value="HLA CLASS II HISTOCOMPATIBILITY ANTIGEN, DR ALPHA CHAIN"/>
    <property type="match status" value="1"/>
</dbReference>
<evidence type="ECO:0000256" key="8">
    <source>
        <dbReference type="ARBA" id="ARBA00023136"/>
    </source>
</evidence>
<dbReference type="InterPro" id="IPR013783">
    <property type="entry name" value="Ig-like_fold"/>
</dbReference>
<gene>
    <name evidence="15" type="ORF">GDO81_022081</name>
</gene>
<dbReference type="InterPro" id="IPR036179">
    <property type="entry name" value="Ig-like_dom_sf"/>
</dbReference>
<dbReference type="Pfam" id="PF00993">
    <property type="entry name" value="MHC_II_alpha"/>
    <property type="match status" value="1"/>
</dbReference>
<dbReference type="InterPro" id="IPR001003">
    <property type="entry name" value="MHC_II_a_N"/>
</dbReference>
<name>A0AAV6Z5B2_ENGPU</name>
<evidence type="ECO:0000256" key="11">
    <source>
        <dbReference type="ARBA" id="ARBA00023182"/>
    </source>
</evidence>
<evidence type="ECO:0000256" key="13">
    <source>
        <dbReference type="SAM" id="SignalP"/>
    </source>
</evidence>
<dbReference type="InterPro" id="IPR003597">
    <property type="entry name" value="Ig_C1-set"/>
</dbReference>
<evidence type="ECO:0000313" key="15">
    <source>
        <dbReference type="EMBL" id="KAG8544669.1"/>
    </source>
</evidence>
<comment type="subcellular location">
    <subcellularLocation>
        <location evidence="1">Membrane</location>
        <topology evidence="1">Single-pass type I membrane protein</topology>
    </subcellularLocation>
</comment>
<protein>
    <recommendedName>
        <fullName evidence="14">Ig-like domain-containing protein</fullName>
    </recommendedName>
</protein>
<dbReference type="InterPro" id="IPR050160">
    <property type="entry name" value="MHC/Immunoglobulin"/>
</dbReference>
<dbReference type="CDD" id="cd05767">
    <property type="entry name" value="IgC1_MHC_II_alpha"/>
    <property type="match status" value="1"/>
</dbReference>
<keyword evidence="5" id="KW-0391">Immunity</keyword>
<dbReference type="SUPFAM" id="SSF54452">
    <property type="entry name" value="MHC antigen-recognition domain"/>
    <property type="match status" value="1"/>
</dbReference>
<dbReference type="PROSITE" id="PS00290">
    <property type="entry name" value="IG_MHC"/>
    <property type="match status" value="1"/>
</dbReference>
<dbReference type="GO" id="GO:0002504">
    <property type="term" value="P:antigen processing and presentation of peptide or polysaccharide antigen via MHC class II"/>
    <property type="evidence" value="ECO:0007669"/>
    <property type="project" value="UniProtKB-KW"/>
</dbReference>
<dbReference type="SMART" id="SM00920">
    <property type="entry name" value="MHC_II_alpha"/>
    <property type="match status" value="1"/>
</dbReference>
<comment type="caution">
    <text evidence="15">The sequence shown here is derived from an EMBL/GenBank/DDBJ whole genome shotgun (WGS) entry which is preliminary data.</text>
</comment>
<dbReference type="SUPFAM" id="SSF48726">
    <property type="entry name" value="Immunoglobulin"/>
    <property type="match status" value="1"/>
</dbReference>
<evidence type="ECO:0000313" key="16">
    <source>
        <dbReference type="Proteomes" id="UP000824782"/>
    </source>
</evidence>
<dbReference type="Gene3D" id="2.60.40.10">
    <property type="entry name" value="Immunoglobulins"/>
    <property type="match status" value="1"/>
</dbReference>
<dbReference type="InterPro" id="IPR003006">
    <property type="entry name" value="Ig/MHC_CS"/>
</dbReference>
<dbReference type="InterPro" id="IPR011162">
    <property type="entry name" value="MHC_I/II-like_Ag-recog"/>
</dbReference>
<keyword evidence="10" id="KW-0325">Glycoprotein</keyword>
<evidence type="ECO:0000256" key="7">
    <source>
        <dbReference type="ARBA" id="ARBA00023130"/>
    </source>
</evidence>
<dbReference type="Pfam" id="PF07654">
    <property type="entry name" value="C1-set"/>
    <property type="match status" value="1"/>
</dbReference>
<comment type="similarity">
    <text evidence="2">Belongs to the MHC class II family.</text>
</comment>
<feature type="transmembrane region" description="Helical" evidence="12">
    <location>
        <begin position="221"/>
        <end position="239"/>
    </location>
</feature>
<evidence type="ECO:0000256" key="4">
    <source>
        <dbReference type="ARBA" id="ARBA00022729"/>
    </source>
</evidence>
<dbReference type="EMBL" id="WNYA01002078">
    <property type="protein sequence ID" value="KAG8544669.1"/>
    <property type="molecule type" value="Genomic_DNA"/>
</dbReference>
<evidence type="ECO:0000259" key="14">
    <source>
        <dbReference type="PROSITE" id="PS50835"/>
    </source>
</evidence>
<evidence type="ECO:0000256" key="1">
    <source>
        <dbReference type="ARBA" id="ARBA00004479"/>
    </source>
</evidence>
<keyword evidence="11" id="KW-0491">MHC II</keyword>
<feature type="signal peptide" evidence="13">
    <location>
        <begin position="1"/>
        <end position="24"/>
    </location>
</feature>
<dbReference type="InterPro" id="IPR014745">
    <property type="entry name" value="MHC_II_a/b_N"/>
</dbReference>
<organism evidence="15 16">
    <name type="scientific">Engystomops pustulosus</name>
    <name type="common">Tungara frog</name>
    <name type="synonym">Physalaemus pustulosus</name>
    <dbReference type="NCBI Taxonomy" id="76066"/>
    <lineage>
        <taxon>Eukaryota</taxon>
        <taxon>Metazoa</taxon>
        <taxon>Chordata</taxon>
        <taxon>Craniata</taxon>
        <taxon>Vertebrata</taxon>
        <taxon>Euteleostomi</taxon>
        <taxon>Amphibia</taxon>
        <taxon>Batrachia</taxon>
        <taxon>Anura</taxon>
        <taxon>Neobatrachia</taxon>
        <taxon>Hyloidea</taxon>
        <taxon>Leptodactylidae</taxon>
        <taxon>Leiuperinae</taxon>
        <taxon>Engystomops</taxon>
    </lineage>
</organism>
<accession>A0AAV6Z5B2</accession>
<dbReference type="Gene3D" id="3.10.320.10">
    <property type="entry name" value="Class II Histocompatibility Antigen, M Beta Chain, Chain B, domain 1"/>
    <property type="match status" value="1"/>
</dbReference>
<dbReference type="PANTHER" id="PTHR19944">
    <property type="entry name" value="MHC CLASS II-RELATED"/>
    <property type="match status" value="1"/>
</dbReference>
<evidence type="ECO:0000256" key="3">
    <source>
        <dbReference type="ARBA" id="ARBA00022692"/>
    </source>
</evidence>
<dbReference type="SMART" id="SM00407">
    <property type="entry name" value="IGc1"/>
    <property type="match status" value="1"/>
</dbReference>
<keyword evidence="3 12" id="KW-0812">Transmembrane</keyword>
<feature type="chain" id="PRO_5043899598" description="Ig-like domain-containing protein" evidence="13">
    <location>
        <begin position="25"/>
        <end position="250"/>
    </location>
</feature>
<evidence type="ECO:0000256" key="12">
    <source>
        <dbReference type="SAM" id="Phobius"/>
    </source>
</evidence>
<keyword evidence="9" id="KW-1015">Disulfide bond</keyword>
<evidence type="ECO:0000256" key="6">
    <source>
        <dbReference type="ARBA" id="ARBA00022989"/>
    </source>
</evidence>
<keyword evidence="7" id="KW-1064">Adaptive immunity</keyword>
<evidence type="ECO:0000256" key="10">
    <source>
        <dbReference type="ARBA" id="ARBA00023180"/>
    </source>
</evidence>
<proteinExistence type="inferred from homology"/>
<evidence type="ECO:0000256" key="5">
    <source>
        <dbReference type="ARBA" id="ARBA00022859"/>
    </source>
</evidence>
<keyword evidence="6 12" id="KW-1133">Transmembrane helix</keyword>
<dbReference type="GO" id="GO:0002250">
    <property type="term" value="P:adaptive immune response"/>
    <property type="evidence" value="ECO:0007669"/>
    <property type="project" value="UniProtKB-KW"/>
</dbReference>